<dbReference type="CTD" id="9214"/>
<feature type="signal peptide" evidence="6">
    <location>
        <begin position="1"/>
        <end position="16"/>
    </location>
</feature>
<dbReference type="Gene3D" id="2.60.40.10">
    <property type="entry name" value="Immunoglobulins"/>
    <property type="match status" value="1"/>
</dbReference>
<reference evidence="8" key="2">
    <citation type="submission" date="2025-08" db="UniProtKB">
        <authorList>
            <consortium name="Ensembl"/>
        </authorList>
    </citation>
    <scope>IDENTIFICATION</scope>
</reference>
<dbReference type="PANTHER" id="PTHR11860:SF59">
    <property type="entry name" value="FAS APOPTOTIC INHIBITORY MOLECULE 3"/>
    <property type="match status" value="1"/>
</dbReference>
<dbReference type="GO" id="GO:0005813">
    <property type="term" value="C:centrosome"/>
    <property type="evidence" value="ECO:0007669"/>
    <property type="project" value="Ensembl"/>
</dbReference>
<protein>
    <submittedName>
        <fullName evidence="8">Fc fragment of IgM receptor</fullName>
    </submittedName>
</protein>
<dbReference type="CDD" id="cd05716">
    <property type="entry name" value="IgV_pIgR_like"/>
    <property type="match status" value="1"/>
</dbReference>
<dbReference type="GO" id="GO:0031901">
    <property type="term" value="C:early endosome membrane"/>
    <property type="evidence" value="ECO:0007669"/>
    <property type="project" value="Ensembl"/>
</dbReference>
<dbReference type="GO" id="GO:0160006">
    <property type="term" value="P:Fc receptor-mediated immune complex endocytosis"/>
    <property type="evidence" value="ECO:0007669"/>
    <property type="project" value="Ensembl"/>
</dbReference>
<dbReference type="GeneTree" id="ENSGT00940000162282"/>
<dbReference type="GO" id="GO:0002172">
    <property type="term" value="F:high-affinity IgM receptor activity"/>
    <property type="evidence" value="ECO:0007669"/>
    <property type="project" value="Ensembl"/>
</dbReference>
<accession>A0A6J0CRE9</accession>
<feature type="region of interest" description="Disordered" evidence="4">
    <location>
        <begin position="172"/>
        <end position="223"/>
    </location>
</feature>
<evidence type="ECO:0000313" key="8">
    <source>
        <dbReference type="Ensembl" id="ENSPEMP00000026816.1"/>
    </source>
</evidence>
<dbReference type="Proteomes" id="UP000694547">
    <property type="component" value="Chromosome 11"/>
</dbReference>
<feature type="transmembrane region" description="Helical" evidence="5">
    <location>
        <begin position="264"/>
        <end position="286"/>
    </location>
</feature>
<keyword evidence="3 5" id="KW-0472">Membrane</keyword>
<dbReference type="PANTHER" id="PTHR11860">
    <property type="entry name" value="POLYMERIC-IMMUNOGLOBULIN RECEPTOR"/>
    <property type="match status" value="1"/>
</dbReference>
<evidence type="ECO:0000256" key="2">
    <source>
        <dbReference type="ARBA" id="ARBA00022692"/>
    </source>
</evidence>
<keyword evidence="9" id="KW-1185">Reference proteome</keyword>
<comment type="subcellular location">
    <subcellularLocation>
        <location evidence="1">Cell membrane</location>
        <topology evidence="1">Single-pass membrane protein</topology>
    </subcellularLocation>
</comment>
<gene>
    <name evidence="8" type="primary">Fcmr</name>
</gene>
<feature type="region of interest" description="Disordered" evidence="4">
    <location>
        <begin position="305"/>
        <end position="361"/>
    </location>
</feature>
<feature type="compositionally biased region" description="Low complexity" evidence="4">
    <location>
        <begin position="310"/>
        <end position="324"/>
    </location>
</feature>
<proteinExistence type="predicted"/>
<dbReference type="OrthoDB" id="9805957at2759"/>
<dbReference type="SUPFAM" id="SSF48726">
    <property type="entry name" value="Immunoglobulin"/>
    <property type="match status" value="1"/>
</dbReference>
<evidence type="ECO:0000256" key="4">
    <source>
        <dbReference type="SAM" id="MobiDB-lite"/>
    </source>
</evidence>
<dbReference type="GO" id="GO:0005654">
    <property type="term" value="C:nucleoplasm"/>
    <property type="evidence" value="ECO:0007669"/>
    <property type="project" value="Ensembl"/>
</dbReference>
<keyword evidence="2 5" id="KW-0812">Transmembrane</keyword>
<dbReference type="Pfam" id="PF07686">
    <property type="entry name" value="V-set"/>
    <property type="match status" value="1"/>
</dbReference>
<dbReference type="GeneID" id="102904420"/>
<evidence type="ECO:0000256" key="6">
    <source>
        <dbReference type="SAM" id="SignalP"/>
    </source>
</evidence>
<organism evidence="8 9">
    <name type="scientific">Peromyscus maniculatus bairdii</name>
    <name type="common">Prairie deer mouse</name>
    <dbReference type="NCBI Taxonomy" id="230844"/>
    <lineage>
        <taxon>Eukaryota</taxon>
        <taxon>Metazoa</taxon>
        <taxon>Chordata</taxon>
        <taxon>Craniata</taxon>
        <taxon>Vertebrata</taxon>
        <taxon>Euteleostomi</taxon>
        <taxon>Mammalia</taxon>
        <taxon>Eutheria</taxon>
        <taxon>Euarchontoglires</taxon>
        <taxon>Glires</taxon>
        <taxon>Rodentia</taxon>
        <taxon>Myomorpha</taxon>
        <taxon>Muroidea</taxon>
        <taxon>Cricetidae</taxon>
        <taxon>Neotominae</taxon>
        <taxon>Peromyscus</taxon>
    </lineage>
</organism>
<reference evidence="8 9" key="1">
    <citation type="submission" date="2018-10" db="EMBL/GenBank/DDBJ databases">
        <title>Improved assembly of the deer mouse Peromyscus maniculatus genome.</title>
        <authorList>
            <person name="Lassance J.-M."/>
            <person name="Hoekstra H.E."/>
        </authorList>
    </citation>
    <scope>NUCLEOTIDE SEQUENCE [LARGE SCALE GENOMIC DNA]</scope>
</reference>
<dbReference type="AlphaFoldDB" id="A0A6J0CRE9"/>
<evidence type="ECO:0000259" key="7">
    <source>
        <dbReference type="Pfam" id="PF07686"/>
    </source>
</evidence>
<keyword evidence="5" id="KW-1133">Transmembrane helix</keyword>
<evidence type="ECO:0000313" key="9">
    <source>
        <dbReference type="Proteomes" id="UP000694547"/>
    </source>
</evidence>
<dbReference type="InterPro" id="IPR013783">
    <property type="entry name" value="Ig-like_fold"/>
</dbReference>
<keyword evidence="6" id="KW-0732">Signal</keyword>
<sequence>MCLWLWLLYFLPVSRTLKVLPEVKLDVEWGGSITITCPLPQTPVRMYLCREMADHGICATVVSSSFVKKEYERRVTLTPCLDEKLFLVEMTHLTESDSGVYACGVGHYTDRGKTQKITLNVHSEYEPFWEDEPTPEPPPWFHRFPWEQIPSWLIEDEHASPEFIVEVTTPAPKTEASPADQPSSTNPVTHHPRVSRTSSVTAAKSPALLPATTPPKTSAQQALGSLGASYSHHTRFHRQRTLHHSPQHGREDRALHIPILEFHILIPTFLAFLLLVLLGLMVKRAIQRRKAFSRRMGRVAMRIRGQGASRPFPAQRRGAPQRPRSQNNVYSACPRRAPIPDRVGPAEAPLLSAPGSASPAPPQVQVLEAPWPHTPPLKTSCEYVTLCHQPAVNVGDTDSDDYINIPGPHHLPSCLPGPRPSCQ</sequence>
<feature type="compositionally biased region" description="Low complexity" evidence="4">
    <location>
        <begin position="345"/>
        <end position="358"/>
    </location>
</feature>
<feature type="chain" id="PRO_5044636962" evidence="6">
    <location>
        <begin position="17"/>
        <end position="423"/>
    </location>
</feature>
<dbReference type="GO" id="GO:0001790">
    <property type="term" value="F:polymeric immunoglobulin binding"/>
    <property type="evidence" value="ECO:0007669"/>
    <property type="project" value="Ensembl"/>
</dbReference>
<reference evidence="8" key="3">
    <citation type="submission" date="2025-09" db="UniProtKB">
        <authorList>
            <consortium name="Ensembl"/>
        </authorList>
    </citation>
    <scope>IDENTIFICATION</scope>
</reference>
<dbReference type="RefSeq" id="XP_015845599.1">
    <property type="nucleotide sequence ID" value="XM_015990113.2"/>
</dbReference>
<dbReference type="GO" id="GO:0005765">
    <property type="term" value="C:lysosomal membrane"/>
    <property type="evidence" value="ECO:0007669"/>
    <property type="project" value="Ensembl"/>
</dbReference>
<dbReference type="GO" id="GO:0005886">
    <property type="term" value="C:plasma membrane"/>
    <property type="evidence" value="ECO:0007669"/>
    <property type="project" value="UniProtKB-SubCell"/>
</dbReference>
<feature type="domain" description="Immunoglobulin V-set" evidence="7">
    <location>
        <begin position="24"/>
        <end position="122"/>
    </location>
</feature>
<feature type="compositionally biased region" description="Low complexity" evidence="4">
    <location>
        <begin position="201"/>
        <end position="219"/>
    </location>
</feature>
<dbReference type="InterPro" id="IPR013106">
    <property type="entry name" value="Ig_V-set"/>
</dbReference>
<name>A0A6J0CRE9_PERMB</name>
<evidence type="ECO:0000256" key="5">
    <source>
        <dbReference type="SAM" id="Phobius"/>
    </source>
</evidence>
<evidence type="ECO:0000256" key="1">
    <source>
        <dbReference type="ARBA" id="ARBA00004162"/>
    </source>
</evidence>
<dbReference type="InterPro" id="IPR036179">
    <property type="entry name" value="Ig-like_dom_sf"/>
</dbReference>
<dbReference type="GO" id="GO:0032588">
    <property type="term" value="C:trans-Golgi network membrane"/>
    <property type="evidence" value="ECO:0007669"/>
    <property type="project" value="Ensembl"/>
</dbReference>
<dbReference type="Ensembl" id="ENSPEMT00000031218.2">
    <property type="protein sequence ID" value="ENSPEMP00000026816.1"/>
    <property type="gene ID" value="ENSPEMG00000022804.2"/>
</dbReference>
<evidence type="ECO:0000256" key="3">
    <source>
        <dbReference type="ARBA" id="ARBA00023136"/>
    </source>
</evidence>
<dbReference type="InterPro" id="IPR050671">
    <property type="entry name" value="CD300_family_receptors"/>
</dbReference>